<evidence type="ECO:0000313" key="1">
    <source>
        <dbReference type="EMBL" id="MPC51308.1"/>
    </source>
</evidence>
<proteinExistence type="predicted"/>
<dbReference type="EMBL" id="VSRR010010091">
    <property type="protein sequence ID" value="MPC51308.1"/>
    <property type="molecule type" value="Genomic_DNA"/>
</dbReference>
<organism evidence="1 2">
    <name type="scientific">Portunus trituberculatus</name>
    <name type="common">Swimming crab</name>
    <name type="synonym">Neptunus trituberculatus</name>
    <dbReference type="NCBI Taxonomy" id="210409"/>
    <lineage>
        <taxon>Eukaryota</taxon>
        <taxon>Metazoa</taxon>
        <taxon>Ecdysozoa</taxon>
        <taxon>Arthropoda</taxon>
        <taxon>Crustacea</taxon>
        <taxon>Multicrustacea</taxon>
        <taxon>Malacostraca</taxon>
        <taxon>Eumalacostraca</taxon>
        <taxon>Eucarida</taxon>
        <taxon>Decapoda</taxon>
        <taxon>Pleocyemata</taxon>
        <taxon>Brachyura</taxon>
        <taxon>Eubrachyura</taxon>
        <taxon>Portunoidea</taxon>
        <taxon>Portunidae</taxon>
        <taxon>Portuninae</taxon>
        <taxon>Portunus</taxon>
    </lineage>
</organism>
<dbReference type="Proteomes" id="UP000324222">
    <property type="component" value="Unassembled WGS sequence"/>
</dbReference>
<protein>
    <submittedName>
        <fullName evidence="1">Uncharacterized protein</fullName>
    </submittedName>
</protein>
<evidence type="ECO:0000313" key="2">
    <source>
        <dbReference type="Proteomes" id="UP000324222"/>
    </source>
</evidence>
<name>A0A5B7G2D5_PORTR</name>
<keyword evidence="2" id="KW-1185">Reference proteome</keyword>
<accession>A0A5B7G2D5</accession>
<reference evidence="1 2" key="1">
    <citation type="submission" date="2019-05" db="EMBL/GenBank/DDBJ databases">
        <title>Another draft genome of Portunus trituberculatus and its Hox gene families provides insights of decapod evolution.</title>
        <authorList>
            <person name="Jeong J.-H."/>
            <person name="Song I."/>
            <person name="Kim S."/>
            <person name="Choi T."/>
            <person name="Kim D."/>
            <person name="Ryu S."/>
            <person name="Kim W."/>
        </authorList>
    </citation>
    <scope>NUCLEOTIDE SEQUENCE [LARGE SCALE GENOMIC DNA]</scope>
    <source>
        <tissue evidence="1">Muscle</tissue>
    </source>
</reference>
<comment type="caution">
    <text evidence="1">The sequence shown here is derived from an EMBL/GenBank/DDBJ whole genome shotgun (WGS) entry which is preliminary data.</text>
</comment>
<gene>
    <name evidence="1" type="ORF">E2C01_045153</name>
</gene>
<sequence length="41" mass="4713">MEKEVELGGEAKCTGPKQMSRCEIQRFIKTPVGLRLCVFWI</sequence>
<dbReference type="AlphaFoldDB" id="A0A5B7G2D5"/>